<keyword evidence="1" id="KW-1133">Transmembrane helix</keyword>
<dbReference type="CDD" id="cd00198">
    <property type="entry name" value="vWFA"/>
    <property type="match status" value="1"/>
</dbReference>
<comment type="caution">
    <text evidence="3">The sequence shown here is derived from an EMBL/GenBank/DDBJ whole genome shotgun (WGS) entry which is preliminary data.</text>
</comment>
<dbReference type="PANTHER" id="PTHR33608">
    <property type="entry name" value="BLL2464 PROTEIN"/>
    <property type="match status" value="1"/>
</dbReference>
<organism evidence="3 4">
    <name type="scientific">Pacificimonas pallii</name>
    <dbReference type="NCBI Taxonomy" id="2827236"/>
    <lineage>
        <taxon>Bacteria</taxon>
        <taxon>Pseudomonadati</taxon>
        <taxon>Pseudomonadota</taxon>
        <taxon>Alphaproteobacteria</taxon>
        <taxon>Sphingomonadales</taxon>
        <taxon>Sphingosinicellaceae</taxon>
        <taxon>Pacificimonas</taxon>
    </lineage>
</organism>
<evidence type="ECO:0000313" key="3">
    <source>
        <dbReference type="EMBL" id="MBV7256445.1"/>
    </source>
</evidence>
<dbReference type="Pfam" id="PF01882">
    <property type="entry name" value="DUF58"/>
    <property type="match status" value="1"/>
</dbReference>
<sequence>MIYPTPLAILLAALGIPAALMTAAISPAFWWVGMAWAGAVLIGGLVDALMLRDWPKLELAAPALVPVGEPFPVSVTATFASARKRTLEWALGAGPRIELAGDARRTSDTGTAAWTARASRRGPAIIGPAWARWRGPLGLAWRQRRLEHKERVGVTQNIAPLYRPPVQAMMRDAAVGMVARMHQGEGTEFQSLVEFRTGMDRRSIDWKRSASRRELVAREYRTERNNQIVFALDCGRAMVEPIKGVTRLDRAVTSALTGAYVALKSGDRAAIYAFASQPKTVSAFASGTGQFPRLQSAASEIDYSHEETNYTLGLTQLGARLQRRSLIVVFTEFADPTSAELLVEAAQRLLERHLVIFILQRDEELEAATEIRPETPEDVSRAVTAAALLKERQLVITRLRHLGSHIVESRHGETPERLIDAYFAIKRRGLL</sequence>
<gene>
    <name evidence="3" type="ORF">KCG44_06555</name>
</gene>
<name>A0ABS6SDF1_9SPHN</name>
<evidence type="ECO:0000259" key="2">
    <source>
        <dbReference type="Pfam" id="PF01882"/>
    </source>
</evidence>
<dbReference type="PANTHER" id="PTHR33608:SF3">
    <property type="entry name" value="SLR2013 PROTEIN"/>
    <property type="match status" value="1"/>
</dbReference>
<keyword evidence="1" id="KW-0812">Transmembrane</keyword>
<keyword evidence="1" id="KW-0472">Membrane</keyword>
<dbReference type="Proteomes" id="UP000722336">
    <property type="component" value="Unassembled WGS sequence"/>
</dbReference>
<proteinExistence type="predicted"/>
<feature type="domain" description="DUF58" evidence="2">
    <location>
        <begin position="194"/>
        <end position="371"/>
    </location>
</feature>
<dbReference type="RefSeq" id="WP_218445085.1">
    <property type="nucleotide sequence ID" value="NZ_JAGSPA010000002.1"/>
</dbReference>
<keyword evidence="4" id="KW-1185">Reference proteome</keyword>
<evidence type="ECO:0000256" key="1">
    <source>
        <dbReference type="SAM" id="Phobius"/>
    </source>
</evidence>
<evidence type="ECO:0000313" key="4">
    <source>
        <dbReference type="Proteomes" id="UP000722336"/>
    </source>
</evidence>
<reference evidence="3 4" key="1">
    <citation type="submission" date="2021-04" db="EMBL/GenBank/DDBJ databases">
        <authorList>
            <person name="Pira H."/>
            <person name="Risdian C."/>
            <person name="Wink J."/>
        </authorList>
    </citation>
    <scope>NUCLEOTIDE SEQUENCE [LARGE SCALE GENOMIC DNA]</scope>
    <source>
        <strain evidence="3 4">WHA3</strain>
    </source>
</reference>
<dbReference type="EMBL" id="JAGSPA010000002">
    <property type="protein sequence ID" value="MBV7256445.1"/>
    <property type="molecule type" value="Genomic_DNA"/>
</dbReference>
<feature type="transmembrane region" description="Helical" evidence="1">
    <location>
        <begin position="33"/>
        <end position="51"/>
    </location>
</feature>
<accession>A0ABS6SDF1</accession>
<protein>
    <submittedName>
        <fullName evidence="3">DUF58 domain-containing protein</fullName>
    </submittedName>
</protein>
<dbReference type="InterPro" id="IPR002881">
    <property type="entry name" value="DUF58"/>
</dbReference>